<evidence type="ECO:0000313" key="9">
    <source>
        <dbReference type="Proteomes" id="UP001183817"/>
    </source>
</evidence>
<dbReference type="RefSeq" id="WP_302263099.1">
    <property type="nucleotide sequence ID" value="NZ_BAAAWO010000001.1"/>
</dbReference>
<dbReference type="EMBL" id="JAVDYI010000001">
    <property type="protein sequence ID" value="MDR7358073.1"/>
    <property type="molecule type" value="Genomic_DNA"/>
</dbReference>
<feature type="transmembrane region" description="Helical" evidence="7">
    <location>
        <begin position="148"/>
        <end position="174"/>
    </location>
</feature>
<keyword evidence="2" id="KW-1003">Cell membrane</keyword>
<feature type="region of interest" description="Disordered" evidence="6">
    <location>
        <begin position="1"/>
        <end position="25"/>
    </location>
</feature>
<evidence type="ECO:0000256" key="5">
    <source>
        <dbReference type="ARBA" id="ARBA00023136"/>
    </source>
</evidence>
<evidence type="ECO:0000256" key="4">
    <source>
        <dbReference type="ARBA" id="ARBA00022989"/>
    </source>
</evidence>
<evidence type="ECO:0000256" key="2">
    <source>
        <dbReference type="ARBA" id="ARBA00022475"/>
    </source>
</evidence>
<feature type="transmembrane region" description="Helical" evidence="7">
    <location>
        <begin position="66"/>
        <end position="88"/>
    </location>
</feature>
<feature type="transmembrane region" description="Helical" evidence="7">
    <location>
        <begin position="36"/>
        <end position="54"/>
    </location>
</feature>
<dbReference type="InterPro" id="IPR002293">
    <property type="entry name" value="AA/rel_permease1"/>
</dbReference>
<accession>A0ABU2BHE5</accession>
<protein>
    <submittedName>
        <fullName evidence="8">Amino acid transporter</fullName>
    </submittedName>
</protein>
<keyword evidence="4 7" id="KW-1133">Transmembrane helix</keyword>
<reference evidence="8 9" key="1">
    <citation type="submission" date="2023-07" db="EMBL/GenBank/DDBJ databases">
        <title>Sequencing the genomes of 1000 actinobacteria strains.</title>
        <authorList>
            <person name="Klenk H.-P."/>
        </authorList>
    </citation>
    <scope>NUCLEOTIDE SEQUENCE [LARGE SCALE GENOMIC DNA]</scope>
    <source>
        <strain evidence="8 9">DSM 20167</strain>
    </source>
</reference>
<feature type="transmembrane region" description="Helical" evidence="7">
    <location>
        <begin position="227"/>
        <end position="244"/>
    </location>
</feature>
<evidence type="ECO:0000313" key="8">
    <source>
        <dbReference type="EMBL" id="MDR7358073.1"/>
    </source>
</evidence>
<evidence type="ECO:0000256" key="1">
    <source>
        <dbReference type="ARBA" id="ARBA00004651"/>
    </source>
</evidence>
<dbReference type="Pfam" id="PF13520">
    <property type="entry name" value="AA_permease_2"/>
    <property type="match status" value="1"/>
</dbReference>
<evidence type="ECO:0000256" key="6">
    <source>
        <dbReference type="SAM" id="MobiDB-lite"/>
    </source>
</evidence>
<keyword evidence="9" id="KW-1185">Reference proteome</keyword>
<proteinExistence type="predicted"/>
<keyword evidence="5 7" id="KW-0472">Membrane</keyword>
<dbReference type="PANTHER" id="PTHR42770">
    <property type="entry name" value="AMINO ACID TRANSPORTER-RELATED"/>
    <property type="match status" value="1"/>
</dbReference>
<dbReference type="PIRSF" id="PIRSF006060">
    <property type="entry name" value="AA_transporter"/>
    <property type="match status" value="1"/>
</dbReference>
<gene>
    <name evidence="8" type="ORF">J2S64_001764</name>
</gene>
<feature type="transmembrane region" description="Helical" evidence="7">
    <location>
        <begin position="387"/>
        <end position="411"/>
    </location>
</feature>
<feature type="transmembrane region" description="Helical" evidence="7">
    <location>
        <begin position="109"/>
        <end position="136"/>
    </location>
</feature>
<feature type="transmembrane region" description="Helical" evidence="7">
    <location>
        <begin position="186"/>
        <end position="207"/>
    </location>
</feature>
<dbReference type="PANTHER" id="PTHR42770:SF7">
    <property type="entry name" value="MEMBRANE PROTEIN"/>
    <property type="match status" value="1"/>
</dbReference>
<dbReference type="InterPro" id="IPR050367">
    <property type="entry name" value="APC_superfamily"/>
</dbReference>
<evidence type="ECO:0000256" key="3">
    <source>
        <dbReference type="ARBA" id="ARBA00022692"/>
    </source>
</evidence>
<feature type="transmembrane region" description="Helical" evidence="7">
    <location>
        <begin position="432"/>
        <end position="451"/>
    </location>
</feature>
<evidence type="ECO:0000256" key="7">
    <source>
        <dbReference type="SAM" id="Phobius"/>
    </source>
</evidence>
<feature type="transmembrane region" description="Helical" evidence="7">
    <location>
        <begin position="362"/>
        <end position="381"/>
    </location>
</feature>
<comment type="subcellular location">
    <subcellularLocation>
        <location evidence="1">Cell membrane</location>
        <topology evidence="1">Multi-pass membrane protein</topology>
    </subcellularLocation>
</comment>
<feature type="transmembrane region" description="Helical" evidence="7">
    <location>
        <begin position="264"/>
        <end position="287"/>
    </location>
</feature>
<dbReference type="Proteomes" id="UP001183817">
    <property type="component" value="Unassembled WGS sequence"/>
</dbReference>
<comment type="caution">
    <text evidence="8">The sequence shown here is derived from an EMBL/GenBank/DDBJ whole genome shotgun (WGS) entry which is preliminary data.</text>
</comment>
<sequence length="518" mass="54280">MKATTDKTVVTPMASASAGPDNGQPERMEKTLKAHWVWAIALGSAVGWGAFILPTDWLAMGGPLGAVSGFLIGGALMVLIAVSYGFLIKSFPVSGGELAFALVGFGRTHAFFCGWFLTLGYTCIVALNASALALLFRKLMPDVVQQGYLYTVAGFDVYIVEVLISMVALAVFAYLNIRGTALSGRIQFIACVIMLVAVACILVAVIASPQVLFSNALPAFPEGVNPVAAIAAIVAIAPWAFIGFDNVPQAAEEFDFPPAKAMKLIVLALLAAALLYAAMIAAVAMAAPWEALVAGDSAWGTADALTGVLGGSGLLLLTIGITMGVSTGLNGFYVSASRILLGMGRAQMVPKMFARLHPKYKTPYVGVIFVGAVCLISPWFGRAALTWVVDMSAVGVTVAYLYTCLCAFKIFRPTNSIECPGDLEGTRSTSKKVLSALGAVTALVFMGLLLIPGSPGVLGKESMTALVVWTLLGVVFFLMRRRHNKTLTDEQVDILVLGAPRPEGTKLKSGTPAVTPGA</sequence>
<organism evidence="8 9">
    <name type="scientific">Paeniglutamicibacter sulfureus</name>
    <dbReference type="NCBI Taxonomy" id="43666"/>
    <lineage>
        <taxon>Bacteria</taxon>
        <taxon>Bacillati</taxon>
        <taxon>Actinomycetota</taxon>
        <taxon>Actinomycetes</taxon>
        <taxon>Micrococcales</taxon>
        <taxon>Micrococcaceae</taxon>
        <taxon>Paeniglutamicibacter</taxon>
    </lineage>
</organism>
<keyword evidence="3 7" id="KW-0812">Transmembrane</keyword>
<feature type="transmembrane region" description="Helical" evidence="7">
    <location>
        <begin position="314"/>
        <end position="341"/>
    </location>
</feature>
<dbReference type="Gene3D" id="1.20.1740.10">
    <property type="entry name" value="Amino acid/polyamine transporter I"/>
    <property type="match status" value="1"/>
</dbReference>
<name>A0ABU2BHE5_9MICC</name>
<feature type="transmembrane region" description="Helical" evidence="7">
    <location>
        <begin position="463"/>
        <end position="479"/>
    </location>
</feature>